<comment type="caution">
    <text evidence="8">The sequence shown here is derived from an EMBL/GenBank/DDBJ whole genome shotgun (WGS) entry which is preliminary data.</text>
</comment>
<dbReference type="Proteomes" id="UP000095230">
    <property type="component" value="Unassembled WGS sequence"/>
</dbReference>
<protein>
    <submittedName>
        <fullName evidence="8">Polysulfide reductase chain B</fullName>
    </submittedName>
    <submittedName>
        <fullName evidence="7">Polysulfide reductase subunit B</fullName>
    </submittedName>
</protein>
<name>A0A1E5IT32_SHECO</name>
<feature type="domain" description="4Fe-4S ferredoxin-type" evidence="6">
    <location>
        <begin position="51"/>
        <end position="82"/>
    </location>
</feature>
<dbReference type="SUPFAM" id="SSF54862">
    <property type="entry name" value="4Fe-4S ferredoxins"/>
    <property type="match status" value="1"/>
</dbReference>
<dbReference type="InterPro" id="IPR017896">
    <property type="entry name" value="4Fe4S_Fe-S-bd"/>
</dbReference>
<keyword evidence="2" id="KW-0479">Metal-binding</keyword>
<dbReference type="EMBL" id="BPEU01000007">
    <property type="protein sequence ID" value="GIU38510.1"/>
    <property type="molecule type" value="Genomic_DNA"/>
</dbReference>
<keyword evidence="10" id="KW-1185">Reference proteome</keyword>
<keyword evidence="4" id="KW-0408">Iron</keyword>
<evidence type="ECO:0000313" key="10">
    <source>
        <dbReference type="Proteomes" id="UP000773469"/>
    </source>
</evidence>
<dbReference type="Gene3D" id="3.30.70.20">
    <property type="match status" value="2"/>
</dbReference>
<reference evidence="8 9" key="1">
    <citation type="submission" date="2016-07" db="EMBL/GenBank/DDBJ databases">
        <title>Whole-genome of two Shewanella species isolated from a digestive organ of sea cucumber Apostichopus japonicus Selenka 1867.</title>
        <authorList>
            <person name="Hong H.-H."/>
            <person name="Choi H."/>
            <person name="Cheon S."/>
            <person name="Oh J.-S."/>
            <person name="Lee H.-G."/>
            <person name="Park C."/>
        </authorList>
    </citation>
    <scope>NUCLEOTIDE SEQUENCE [LARGE SCALE GENOMIC DNA]</scope>
    <source>
        <strain evidence="8 9">CSB03KR</strain>
    </source>
</reference>
<organism evidence="8 9">
    <name type="scientific">Shewanella colwelliana</name>
    <name type="common">Alteromonas colwelliana</name>
    <dbReference type="NCBI Taxonomy" id="23"/>
    <lineage>
        <taxon>Bacteria</taxon>
        <taxon>Pseudomonadati</taxon>
        <taxon>Pseudomonadota</taxon>
        <taxon>Gammaproteobacteria</taxon>
        <taxon>Alteromonadales</taxon>
        <taxon>Shewanellaceae</taxon>
        <taxon>Shewanella</taxon>
    </lineage>
</organism>
<gene>
    <name evidence="7" type="primary">phsB</name>
    <name evidence="8" type="ORF">BEL05_12965</name>
    <name evidence="7" type="ORF">TUM3794_11040</name>
</gene>
<feature type="domain" description="4Fe-4S ferredoxin-type" evidence="6">
    <location>
        <begin position="5"/>
        <end position="34"/>
    </location>
</feature>
<dbReference type="InterPro" id="IPR017900">
    <property type="entry name" value="4Fe4S_Fe_S_CS"/>
</dbReference>
<dbReference type="AlphaFoldDB" id="A0A1E5IT32"/>
<dbReference type="PROSITE" id="PS00198">
    <property type="entry name" value="4FE4S_FER_1"/>
    <property type="match status" value="1"/>
</dbReference>
<dbReference type="CDD" id="cd10551">
    <property type="entry name" value="PsrB"/>
    <property type="match status" value="1"/>
</dbReference>
<dbReference type="GO" id="GO:0051539">
    <property type="term" value="F:4 iron, 4 sulfur cluster binding"/>
    <property type="evidence" value="ECO:0007669"/>
    <property type="project" value="UniProtKB-KW"/>
</dbReference>
<evidence type="ECO:0000259" key="6">
    <source>
        <dbReference type="PROSITE" id="PS51379"/>
    </source>
</evidence>
<dbReference type="EMBL" id="MCBT01000043">
    <property type="protein sequence ID" value="OEG73178.1"/>
    <property type="molecule type" value="Genomic_DNA"/>
</dbReference>
<keyword evidence="3" id="KW-0677">Repeat</keyword>
<dbReference type="PROSITE" id="PS51379">
    <property type="entry name" value="4FE4S_FER_2"/>
    <property type="match status" value="3"/>
</dbReference>
<evidence type="ECO:0000313" key="8">
    <source>
        <dbReference type="EMBL" id="OEG73178.1"/>
    </source>
</evidence>
<feature type="domain" description="4Fe-4S ferredoxin-type" evidence="6">
    <location>
        <begin position="83"/>
        <end position="112"/>
    </location>
</feature>
<evidence type="ECO:0000256" key="1">
    <source>
        <dbReference type="ARBA" id="ARBA00022485"/>
    </source>
</evidence>
<evidence type="ECO:0000256" key="3">
    <source>
        <dbReference type="ARBA" id="ARBA00022737"/>
    </source>
</evidence>
<dbReference type="OrthoDB" id="9779457at2"/>
<dbReference type="Proteomes" id="UP000773469">
    <property type="component" value="Unassembled WGS sequence"/>
</dbReference>
<dbReference type="Pfam" id="PF13247">
    <property type="entry name" value="Fer4_11"/>
    <property type="match status" value="1"/>
</dbReference>
<evidence type="ECO:0000256" key="2">
    <source>
        <dbReference type="ARBA" id="ARBA00022723"/>
    </source>
</evidence>
<evidence type="ECO:0000313" key="9">
    <source>
        <dbReference type="Proteomes" id="UP000095230"/>
    </source>
</evidence>
<reference evidence="7 10" key="2">
    <citation type="submission" date="2021-05" db="EMBL/GenBank/DDBJ databases">
        <title>Molecular characterization for Shewanella algae harboring chromosomal blaOXA-55-like strains isolated from clinical and environment sample.</title>
        <authorList>
            <person name="Ohama Y."/>
            <person name="Aoki K."/>
            <person name="Harada S."/>
            <person name="Moriya K."/>
            <person name="Ishii Y."/>
            <person name="Tateda K."/>
        </authorList>
    </citation>
    <scope>NUCLEOTIDE SEQUENCE [LARGE SCALE GENOMIC DNA]</scope>
    <source>
        <strain evidence="7 10">MBTL60-118</strain>
    </source>
</reference>
<proteinExistence type="predicted"/>
<keyword evidence="5" id="KW-0411">Iron-sulfur</keyword>
<evidence type="ECO:0000256" key="5">
    <source>
        <dbReference type="ARBA" id="ARBA00023014"/>
    </source>
</evidence>
<dbReference type="FunFam" id="3.30.70.20:FF:000014">
    <property type="entry name" value="Cytochrome c nitrite reductase, Fe-S protein"/>
    <property type="match status" value="1"/>
</dbReference>
<dbReference type="PANTHER" id="PTHR43177">
    <property type="entry name" value="PROTEIN NRFC"/>
    <property type="match status" value="1"/>
</dbReference>
<sequence>MSKRYVMIHDENRCIGCQACSVACRSENGTPEGVSRLQVRVEGPFGDAPHLHFKYNRVSCQQCENAPCVTVCPTGAAYVGDDGLVTIKEDKCVGCMYCVAACPYKVRFMNPETKAADKCNFCKDTRLARGELPACVTVCPTDALTFGDANDPQSDVAKLINTKATYQEKTHLGTQPRVYRIPTKRGGIQS</sequence>
<dbReference type="GO" id="GO:0046872">
    <property type="term" value="F:metal ion binding"/>
    <property type="evidence" value="ECO:0007669"/>
    <property type="project" value="UniProtKB-KW"/>
</dbReference>
<dbReference type="RefSeq" id="WP_028762719.1">
    <property type="nucleotide sequence ID" value="NZ_BPEU01000007.1"/>
</dbReference>
<evidence type="ECO:0000256" key="4">
    <source>
        <dbReference type="ARBA" id="ARBA00023004"/>
    </source>
</evidence>
<keyword evidence="1" id="KW-0004">4Fe-4S</keyword>
<dbReference type="STRING" id="23.BEL05_12965"/>
<dbReference type="InterPro" id="IPR050954">
    <property type="entry name" value="ET_IronSulfur_Cluster-Binding"/>
</dbReference>
<evidence type="ECO:0000313" key="7">
    <source>
        <dbReference type="EMBL" id="GIU38510.1"/>
    </source>
</evidence>
<accession>A0A1E5IT32</accession>
<dbReference type="PANTHER" id="PTHR43177:SF3">
    <property type="entry name" value="PROTEIN NRFC HOMOLOG"/>
    <property type="match status" value="1"/>
</dbReference>